<dbReference type="Pfam" id="PF00813">
    <property type="entry name" value="FliP"/>
    <property type="match status" value="1"/>
</dbReference>
<keyword evidence="11 12" id="KW-1006">Bacterial flagellum protein export</keyword>
<keyword evidence="13" id="KW-0969">Cilium</keyword>
<gene>
    <name evidence="12" type="primary">fliP</name>
    <name evidence="13" type="ORF">SAMN06264868_101135</name>
</gene>
<comment type="caution">
    <text evidence="12">Lacks conserved residue(s) required for the propagation of feature annotation.</text>
</comment>
<dbReference type="NCBIfam" id="TIGR01103">
    <property type="entry name" value="fliP"/>
    <property type="match status" value="1"/>
</dbReference>
<keyword evidence="6 12" id="KW-1005">Bacterial flagellum biogenesis</keyword>
<dbReference type="Proteomes" id="UP001157947">
    <property type="component" value="Unassembled WGS sequence"/>
</dbReference>
<dbReference type="PANTHER" id="PTHR30587">
    <property type="entry name" value="FLAGELLAR BIOSYNTHETIC PROTEIN FLIP"/>
    <property type="match status" value="1"/>
</dbReference>
<dbReference type="InterPro" id="IPR005837">
    <property type="entry name" value="FliP"/>
</dbReference>
<dbReference type="PANTHER" id="PTHR30587:SF0">
    <property type="entry name" value="FLAGELLAR BIOSYNTHETIC PROTEIN FLIP"/>
    <property type="match status" value="1"/>
</dbReference>
<evidence type="ECO:0000256" key="6">
    <source>
        <dbReference type="ARBA" id="ARBA00022795"/>
    </source>
</evidence>
<keyword evidence="13" id="KW-0282">Flagellum</keyword>
<dbReference type="PROSITE" id="PS01061">
    <property type="entry name" value="FLIP_2"/>
    <property type="match status" value="1"/>
</dbReference>
<evidence type="ECO:0000256" key="12">
    <source>
        <dbReference type="RuleBase" id="RU362069"/>
    </source>
</evidence>
<dbReference type="AlphaFoldDB" id="A0AA46ACS2"/>
<dbReference type="PRINTS" id="PR01302">
    <property type="entry name" value="TYPE3IMPPROT"/>
</dbReference>
<keyword evidence="7 12" id="KW-0653">Protein transport</keyword>
<dbReference type="RefSeq" id="WP_265133588.1">
    <property type="nucleotide sequence ID" value="NZ_FXTX01000001.1"/>
</dbReference>
<evidence type="ECO:0000256" key="10">
    <source>
        <dbReference type="ARBA" id="ARBA00023143"/>
    </source>
</evidence>
<evidence type="ECO:0000256" key="5">
    <source>
        <dbReference type="ARBA" id="ARBA00022692"/>
    </source>
</evidence>
<comment type="function">
    <text evidence="12">Plays a role in the flagellum-specific transport system.</text>
</comment>
<dbReference type="PROSITE" id="PS01060">
    <property type="entry name" value="FLIP_1"/>
    <property type="match status" value="1"/>
</dbReference>
<evidence type="ECO:0000256" key="2">
    <source>
        <dbReference type="ARBA" id="ARBA00021714"/>
    </source>
</evidence>
<evidence type="ECO:0000256" key="9">
    <source>
        <dbReference type="ARBA" id="ARBA00023136"/>
    </source>
</evidence>
<dbReference type="InterPro" id="IPR005838">
    <property type="entry name" value="T3SS_IM_P"/>
</dbReference>
<feature type="transmembrane region" description="Helical" evidence="12">
    <location>
        <begin position="36"/>
        <end position="67"/>
    </location>
</feature>
<accession>A0AA46ACS2</accession>
<dbReference type="GO" id="GO:0009425">
    <property type="term" value="C:bacterial-type flagellum basal body"/>
    <property type="evidence" value="ECO:0007669"/>
    <property type="project" value="UniProtKB-SubCell"/>
</dbReference>
<dbReference type="EMBL" id="FXTX01000001">
    <property type="protein sequence ID" value="SMP00627.1"/>
    <property type="molecule type" value="Genomic_DNA"/>
</dbReference>
<organism evidence="13 14">
    <name type="scientific">Venenivibrio stagnispumantis</name>
    <dbReference type="NCBI Taxonomy" id="407998"/>
    <lineage>
        <taxon>Bacteria</taxon>
        <taxon>Pseudomonadati</taxon>
        <taxon>Aquificota</taxon>
        <taxon>Aquificia</taxon>
        <taxon>Aquificales</taxon>
        <taxon>Hydrogenothermaceae</taxon>
        <taxon>Venenivibrio</taxon>
    </lineage>
</organism>
<comment type="caution">
    <text evidence="13">The sequence shown here is derived from an EMBL/GenBank/DDBJ whole genome shotgun (WGS) entry which is preliminary data.</text>
</comment>
<dbReference type="GO" id="GO:0009306">
    <property type="term" value="P:protein secretion"/>
    <property type="evidence" value="ECO:0007669"/>
    <property type="project" value="UniProtKB-UniRule"/>
</dbReference>
<keyword evidence="13" id="KW-0966">Cell projection</keyword>
<evidence type="ECO:0000313" key="13">
    <source>
        <dbReference type="EMBL" id="SMP00627.1"/>
    </source>
</evidence>
<keyword evidence="4 12" id="KW-1003">Cell membrane</keyword>
<evidence type="ECO:0000256" key="4">
    <source>
        <dbReference type="ARBA" id="ARBA00022475"/>
    </source>
</evidence>
<keyword evidence="8 12" id="KW-1133">Transmembrane helix</keyword>
<evidence type="ECO:0000313" key="14">
    <source>
        <dbReference type="Proteomes" id="UP001157947"/>
    </source>
</evidence>
<evidence type="ECO:0000256" key="11">
    <source>
        <dbReference type="ARBA" id="ARBA00023225"/>
    </source>
</evidence>
<evidence type="ECO:0000256" key="7">
    <source>
        <dbReference type="ARBA" id="ARBA00022927"/>
    </source>
</evidence>
<keyword evidence="9 12" id="KW-0472">Membrane</keyword>
<comment type="similarity">
    <text evidence="1 12">Belongs to the FliP/MopC/SpaP family.</text>
</comment>
<evidence type="ECO:0000256" key="1">
    <source>
        <dbReference type="ARBA" id="ARBA00006257"/>
    </source>
</evidence>
<dbReference type="NCBIfam" id="NF009438">
    <property type="entry name" value="PRK12797.1"/>
    <property type="match status" value="1"/>
</dbReference>
<comment type="subcellular location">
    <subcellularLocation>
        <location evidence="12">Cell membrane</location>
        <topology evidence="12">Multi-pass membrane protein</topology>
    </subcellularLocation>
    <subcellularLocation>
        <location evidence="12">Bacterial flagellum basal body</location>
    </subcellularLocation>
</comment>
<keyword evidence="3 12" id="KW-0813">Transport</keyword>
<keyword evidence="5 12" id="KW-0812">Transmembrane</keyword>
<protein>
    <recommendedName>
        <fullName evidence="2 12">Flagellar biosynthetic protein FliP</fullName>
    </recommendedName>
</protein>
<reference evidence="13" key="1">
    <citation type="submission" date="2017-05" db="EMBL/GenBank/DDBJ databases">
        <authorList>
            <person name="Varghese N."/>
            <person name="Submissions S."/>
        </authorList>
    </citation>
    <scope>NUCLEOTIDE SEQUENCE</scope>
    <source>
        <strain evidence="13">DSM 18763</strain>
    </source>
</reference>
<evidence type="ECO:0000256" key="8">
    <source>
        <dbReference type="ARBA" id="ARBA00022989"/>
    </source>
</evidence>
<proteinExistence type="inferred from homology"/>
<feature type="transmembrane region" description="Helical" evidence="12">
    <location>
        <begin position="177"/>
        <end position="199"/>
    </location>
</feature>
<name>A0AA46ACS2_9AQUI</name>
<dbReference type="GO" id="GO:0044781">
    <property type="term" value="P:bacterial-type flagellum organization"/>
    <property type="evidence" value="ECO:0007669"/>
    <property type="project" value="UniProtKB-UniRule"/>
</dbReference>
<keyword evidence="10" id="KW-0975">Bacterial flagellum</keyword>
<keyword evidence="14" id="KW-1185">Reference proteome</keyword>
<feature type="transmembrane region" description="Helical" evidence="12">
    <location>
        <begin position="211"/>
        <end position="232"/>
    </location>
</feature>
<evidence type="ECO:0000256" key="3">
    <source>
        <dbReference type="ARBA" id="ARBA00022448"/>
    </source>
</evidence>
<sequence>MKIKIIFILLFLPFFAYADALSDTLSAFNRLDTALKILLLITVLSIAPSILLTLTSFTRIVIVLSLLRQAIGTPTAPPNQVIIALSLFLTFFIMKPVFEKINDTSIQPYLRKEITDVQAIERAKEPIKEFMIRNTRKEDLKLFLDIAKEKPVSVNDISMTTLIPAFMISEIKTAFEIVFIIYLPFLVIDFIIASILMSMGMMMIPPMIISLPFKLILFILADGWELLAKALIESYKYQ</sequence>
<dbReference type="PRINTS" id="PR00951">
    <property type="entry name" value="FLGBIOSNFLIP"/>
</dbReference>
<dbReference type="GO" id="GO:0005886">
    <property type="term" value="C:plasma membrane"/>
    <property type="evidence" value="ECO:0007669"/>
    <property type="project" value="UniProtKB-SubCell"/>
</dbReference>